<protein>
    <submittedName>
        <fullName evidence="2">Uncharacterized protein</fullName>
    </submittedName>
</protein>
<feature type="signal peptide" evidence="1">
    <location>
        <begin position="1"/>
        <end position="19"/>
    </location>
</feature>
<gene>
    <name evidence="2" type="ORF">Daesc_001570</name>
</gene>
<dbReference type="EMBL" id="JBANMG010000002">
    <property type="protein sequence ID" value="KAK6956295.1"/>
    <property type="molecule type" value="Genomic_DNA"/>
</dbReference>
<evidence type="ECO:0000313" key="2">
    <source>
        <dbReference type="EMBL" id="KAK6956295.1"/>
    </source>
</evidence>
<keyword evidence="1" id="KW-0732">Signal</keyword>
<comment type="caution">
    <text evidence="2">The sequence shown here is derived from an EMBL/GenBank/DDBJ whole genome shotgun (WGS) entry which is preliminary data.</text>
</comment>
<sequence>MQFTTFLAAAAALAFGANANENVAPRDGARLAQFRIFGADGCSELNQGFYTVDSSDANACNAFTGPTVKSVILEAWEKPAADSCNLFVYTNNICTSGSLRLNLNTCSDVPPPNANWASWKIVCSSL</sequence>
<evidence type="ECO:0000313" key="3">
    <source>
        <dbReference type="Proteomes" id="UP001369815"/>
    </source>
</evidence>
<proteinExistence type="predicted"/>
<keyword evidence="3" id="KW-1185">Reference proteome</keyword>
<dbReference type="Proteomes" id="UP001369815">
    <property type="component" value="Unassembled WGS sequence"/>
</dbReference>
<reference evidence="2 3" key="1">
    <citation type="journal article" date="2024" name="Front Chem Biol">
        <title>Unveiling the potential of Daldinia eschscholtzii MFLUCC 19-0629 through bioactivity and bioinformatics studies for enhanced sustainable agriculture production.</title>
        <authorList>
            <person name="Brooks S."/>
            <person name="Weaver J.A."/>
            <person name="Klomchit A."/>
            <person name="Alharthi S.A."/>
            <person name="Onlamun T."/>
            <person name="Nurani R."/>
            <person name="Vong T.K."/>
            <person name="Alberti F."/>
            <person name="Greco C."/>
        </authorList>
    </citation>
    <scope>NUCLEOTIDE SEQUENCE [LARGE SCALE GENOMIC DNA]</scope>
    <source>
        <strain evidence="2">MFLUCC 19-0629</strain>
    </source>
</reference>
<dbReference type="AlphaFoldDB" id="A0AAX6MUJ4"/>
<organism evidence="2 3">
    <name type="scientific">Daldinia eschscholtzii</name>
    <dbReference type="NCBI Taxonomy" id="292717"/>
    <lineage>
        <taxon>Eukaryota</taxon>
        <taxon>Fungi</taxon>
        <taxon>Dikarya</taxon>
        <taxon>Ascomycota</taxon>
        <taxon>Pezizomycotina</taxon>
        <taxon>Sordariomycetes</taxon>
        <taxon>Xylariomycetidae</taxon>
        <taxon>Xylariales</taxon>
        <taxon>Hypoxylaceae</taxon>
        <taxon>Daldinia</taxon>
    </lineage>
</organism>
<accession>A0AAX6MUJ4</accession>
<name>A0AAX6MUJ4_9PEZI</name>
<feature type="chain" id="PRO_5043679930" evidence="1">
    <location>
        <begin position="20"/>
        <end position="126"/>
    </location>
</feature>
<evidence type="ECO:0000256" key="1">
    <source>
        <dbReference type="SAM" id="SignalP"/>
    </source>
</evidence>